<comment type="caution">
    <text evidence="5">The sequence shown here is derived from an EMBL/GenBank/DDBJ whole genome shotgun (WGS) entry which is preliminary data.</text>
</comment>
<dbReference type="GO" id="GO:0043565">
    <property type="term" value="F:sequence-specific DNA binding"/>
    <property type="evidence" value="ECO:0007669"/>
    <property type="project" value="InterPro"/>
</dbReference>
<reference evidence="5 6" key="1">
    <citation type="submission" date="2017-03" db="EMBL/GenBank/DDBJ databases">
        <title>Genome sequence of Lactobacillus kimchii KACC 12383.</title>
        <authorList>
            <person name="Chun J."/>
        </authorList>
    </citation>
    <scope>NUCLEOTIDE SEQUENCE [LARGE SCALE GENOMIC DNA]</scope>
    <source>
        <strain evidence="5 6">KACC 12383</strain>
    </source>
</reference>
<gene>
    <name evidence="5" type="ORF">LKACC12383_00221</name>
</gene>
<dbReference type="AlphaFoldDB" id="A0A210PCT8"/>
<dbReference type="EMBL" id="MXAL01000001">
    <property type="protein sequence ID" value="OWF34308.1"/>
    <property type="molecule type" value="Genomic_DNA"/>
</dbReference>
<dbReference type="SUPFAM" id="SSF51215">
    <property type="entry name" value="Regulatory protein AraC"/>
    <property type="match status" value="1"/>
</dbReference>
<dbReference type="Pfam" id="PF12833">
    <property type="entry name" value="HTH_18"/>
    <property type="match status" value="1"/>
</dbReference>
<evidence type="ECO:0000256" key="3">
    <source>
        <dbReference type="ARBA" id="ARBA00023163"/>
    </source>
</evidence>
<name>A0A210PCT8_9LACO</name>
<keyword evidence="3" id="KW-0804">Transcription</keyword>
<proteinExistence type="predicted"/>
<dbReference type="InterPro" id="IPR037923">
    <property type="entry name" value="HTH-like"/>
</dbReference>
<accession>A0A210PCT8</accession>
<keyword evidence="1" id="KW-0805">Transcription regulation</keyword>
<evidence type="ECO:0000313" key="6">
    <source>
        <dbReference type="Proteomes" id="UP000196649"/>
    </source>
</evidence>
<protein>
    <submittedName>
        <fullName evidence="5">Putative HTH-type transcriptional regulator YtdP</fullName>
    </submittedName>
</protein>
<dbReference type="PANTHER" id="PTHR43280:SF28">
    <property type="entry name" value="HTH-TYPE TRANSCRIPTIONAL ACTIVATOR RHAS"/>
    <property type="match status" value="1"/>
</dbReference>
<organism evidence="5 6">
    <name type="scientific">Companilactobacillus kimchii</name>
    <dbReference type="NCBI Taxonomy" id="2801452"/>
    <lineage>
        <taxon>Bacteria</taxon>
        <taxon>Bacillati</taxon>
        <taxon>Bacillota</taxon>
        <taxon>Bacilli</taxon>
        <taxon>Lactobacillales</taxon>
        <taxon>Lactobacillaceae</taxon>
        <taxon>Companilactobacillus</taxon>
    </lineage>
</organism>
<sequence length="320" mass="38061">MNLDKLLREPDKIEKKQLENHAFVMDFPQMEKRLLHGNYRLNNEIFFKNNSLYISKHHRFAPYPLHSHQFLELNYMYSGKCREVVNGQEINLHQHDILLLDTGSKHKIDPLNENDILINFLFKETDLSLDFLNNINQQYSPSFSFVVNAIIGNNYDNHKNFLLLRESDSSLPFILEQIMNEYFFPKYFSNQIIKNYIPIIFFEMARAVNVQVENEVIPNNEIIVSILKNIEQNYANITLNQIAKEMNYSRNYVSNLIKNKTGKTFSNILNEQRMQHAYDLLTNTDLPIGIIIERIGMSNRTQFYNKFEQYYHEKPSKFRN</sequence>
<feature type="domain" description="HTH araC/xylS-type" evidence="4">
    <location>
        <begin position="220"/>
        <end position="320"/>
    </location>
</feature>
<evidence type="ECO:0000259" key="4">
    <source>
        <dbReference type="PROSITE" id="PS01124"/>
    </source>
</evidence>
<dbReference type="Pfam" id="PF02311">
    <property type="entry name" value="AraC_binding"/>
    <property type="match status" value="1"/>
</dbReference>
<dbReference type="InterPro" id="IPR014710">
    <property type="entry name" value="RmlC-like_jellyroll"/>
</dbReference>
<dbReference type="Proteomes" id="UP000196649">
    <property type="component" value="Unassembled WGS sequence"/>
</dbReference>
<dbReference type="SUPFAM" id="SSF46689">
    <property type="entry name" value="Homeodomain-like"/>
    <property type="match status" value="1"/>
</dbReference>
<dbReference type="Gene3D" id="1.10.10.60">
    <property type="entry name" value="Homeodomain-like"/>
    <property type="match status" value="2"/>
</dbReference>
<dbReference type="PANTHER" id="PTHR43280">
    <property type="entry name" value="ARAC-FAMILY TRANSCRIPTIONAL REGULATOR"/>
    <property type="match status" value="1"/>
</dbReference>
<evidence type="ECO:0000256" key="2">
    <source>
        <dbReference type="ARBA" id="ARBA00023125"/>
    </source>
</evidence>
<evidence type="ECO:0000256" key="1">
    <source>
        <dbReference type="ARBA" id="ARBA00023015"/>
    </source>
</evidence>
<dbReference type="Gene3D" id="2.60.120.10">
    <property type="entry name" value="Jelly Rolls"/>
    <property type="match status" value="1"/>
</dbReference>
<dbReference type="RefSeq" id="WP_054642176.1">
    <property type="nucleotide sequence ID" value="NZ_LNUB01000004.1"/>
</dbReference>
<dbReference type="SMART" id="SM00342">
    <property type="entry name" value="HTH_ARAC"/>
    <property type="match status" value="1"/>
</dbReference>
<dbReference type="InterPro" id="IPR018060">
    <property type="entry name" value="HTH_AraC"/>
</dbReference>
<dbReference type="GO" id="GO:0003700">
    <property type="term" value="F:DNA-binding transcription factor activity"/>
    <property type="evidence" value="ECO:0007669"/>
    <property type="project" value="InterPro"/>
</dbReference>
<dbReference type="PROSITE" id="PS01124">
    <property type="entry name" value="HTH_ARAC_FAMILY_2"/>
    <property type="match status" value="1"/>
</dbReference>
<dbReference type="CDD" id="cd06996">
    <property type="entry name" value="cupin_Lmo2851-like_N"/>
    <property type="match status" value="1"/>
</dbReference>
<evidence type="ECO:0000313" key="5">
    <source>
        <dbReference type="EMBL" id="OWF34308.1"/>
    </source>
</evidence>
<dbReference type="InterPro" id="IPR003313">
    <property type="entry name" value="AraC-bd"/>
</dbReference>
<dbReference type="InterPro" id="IPR009057">
    <property type="entry name" value="Homeodomain-like_sf"/>
</dbReference>
<keyword evidence="2" id="KW-0238">DNA-binding</keyword>